<dbReference type="AlphaFoldDB" id="A0A085N2L8"/>
<keyword evidence="1" id="KW-1133">Transmembrane helix</keyword>
<evidence type="ECO:0000313" key="3">
    <source>
        <dbReference type="EMBL" id="KFD63714.1"/>
    </source>
</evidence>
<keyword evidence="4" id="KW-1185">Reference proteome</keyword>
<dbReference type="EMBL" id="KL367567">
    <property type="protein sequence ID" value="KFD63714.1"/>
    <property type="molecule type" value="Genomic_DNA"/>
</dbReference>
<keyword evidence="1" id="KW-0812">Transmembrane</keyword>
<evidence type="ECO:0000256" key="1">
    <source>
        <dbReference type="SAM" id="Phobius"/>
    </source>
</evidence>
<proteinExistence type="predicted"/>
<sequence>MPVYIFSFAFVPLCGVCGSDLPAFYPPILILVFLKGVCPLFGCVE</sequence>
<dbReference type="Proteomes" id="UP000030764">
    <property type="component" value="Unassembled WGS sequence"/>
</dbReference>
<feature type="transmembrane region" description="Helical" evidence="1">
    <location>
        <begin position="28"/>
        <end position="44"/>
    </location>
</feature>
<accession>A0A085N2L8</accession>
<name>A0A085N2L8_9BILA</name>
<evidence type="ECO:0000313" key="2">
    <source>
        <dbReference type="EMBL" id="KFD52900.1"/>
    </source>
</evidence>
<reference evidence="3 4" key="1">
    <citation type="journal article" date="2014" name="Nat. Genet.">
        <title>Genome and transcriptome of the porcine whipworm Trichuris suis.</title>
        <authorList>
            <person name="Jex A.R."/>
            <person name="Nejsum P."/>
            <person name="Schwarz E.M."/>
            <person name="Hu L."/>
            <person name="Young N.D."/>
            <person name="Hall R.S."/>
            <person name="Korhonen P.K."/>
            <person name="Liao S."/>
            <person name="Thamsborg S."/>
            <person name="Xia J."/>
            <person name="Xu P."/>
            <person name="Wang S."/>
            <person name="Scheerlinck J.P."/>
            <person name="Hofmann A."/>
            <person name="Sternberg P.W."/>
            <person name="Wang J."/>
            <person name="Gasser R.B."/>
        </authorList>
    </citation>
    <scope>NUCLEOTIDE SEQUENCE [LARGE SCALE GENOMIC DNA]</scope>
    <source>
        <strain evidence="3">DCEP-RM93F</strain>
        <strain evidence="2">DCEP-RM93M</strain>
    </source>
</reference>
<evidence type="ECO:0000313" key="4">
    <source>
        <dbReference type="Proteomes" id="UP000030764"/>
    </source>
</evidence>
<dbReference type="EMBL" id="KL363222">
    <property type="protein sequence ID" value="KFD52900.1"/>
    <property type="molecule type" value="Genomic_DNA"/>
</dbReference>
<organism evidence="3">
    <name type="scientific">Trichuris suis</name>
    <name type="common">pig whipworm</name>
    <dbReference type="NCBI Taxonomy" id="68888"/>
    <lineage>
        <taxon>Eukaryota</taxon>
        <taxon>Metazoa</taxon>
        <taxon>Ecdysozoa</taxon>
        <taxon>Nematoda</taxon>
        <taxon>Enoplea</taxon>
        <taxon>Dorylaimia</taxon>
        <taxon>Trichinellida</taxon>
        <taxon>Trichuridae</taxon>
        <taxon>Trichuris</taxon>
    </lineage>
</organism>
<keyword evidence="1" id="KW-0472">Membrane</keyword>
<dbReference type="Proteomes" id="UP000030758">
    <property type="component" value="Unassembled WGS sequence"/>
</dbReference>
<gene>
    <name evidence="2" type="ORF">M513_06210</name>
    <name evidence="3" type="ORF">M514_06210</name>
</gene>
<protein>
    <submittedName>
        <fullName evidence="3">Uncharacterized protein</fullName>
    </submittedName>
</protein>